<sequence length="763" mass="79552">MAAPAPRPRLDAPALDRAAGVLLGAAAGDALGVPYEFQATLTEEQRPEMIGGGLGPYEPGEYSDDTQMQVCIAEVAATGADLRSPEALDGIAAGFQRWLSEGASDVGAQTRAVLHAAGRTPGTPGAALREAARAFTEAREQSAGNGSLMRTGVVALAHLGDAEAMAEAATAVGALTHPDPDCADACVLWCSGIRTAVLHGTFDGVREGLALLPAGRRERWAALLDEAEAHPPYHFSHNGWVVHALQAAWSAITRTPVPGPGDEQGRQPSAHLRLALEAAVRAGTDTDTVAAIAGALLGARWGRSAVPAEWRALVHGWPGLDADALIRLSVRTALGGRDETEGEEARPGTAGTDTGTGGEGTASPKDGAARTPAPFVERKDARSRVRGLLLGLALGDTLGSARGTLPAHDVLRAGVSTQLACFTAEGTIRALVRGEHKGVCHPPSVLWHAYCRWAALQGLETERMRERWASASAGQAWPDGWLSRVPALALRRGTAPATVAALSQDRQGSTDRPTTSSRGCHALTRTLPLAAVAAGKDPAYWTERAYEVAALTHGDRAAWSATAQAVVLLGHCLTSTPAEGLAFGPHGRGDHDGTQVREALREGLRLLEATASDPTRSPDPTRAPDPTSARAREALDAAFREAAEHPADARRLARLAPDATAPSALLGAVYVAASFPERARLGEALRFAAGAPDGDSVACVTGALLGAVHGAEALPVDLVARHELAWVLDTLAHDLVAQLADSPSGSEYVRGWDPHWWGRYPGW</sequence>
<evidence type="ECO:0000256" key="4">
    <source>
        <dbReference type="SAM" id="MobiDB-lite"/>
    </source>
</evidence>
<dbReference type="EMBL" id="JACERG010000004">
    <property type="protein sequence ID" value="MBA5221201.1"/>
    <property type="molecule type" value="Genomic_DNA"/>
</dbReference>
<dbReference type="RefSeq" id="WP_191852275.1">
    <property type="nucleotide sequence ID" value="NZ_CP108343.1"/>
</dbReference>
<comment type="similarity">
    <text evidence="1">Belongs to the ADP-ribosylglycohydrolase family.</text>
</comment>
<evidence type="ECO:0000313" key="5">
    <source>
        <dbReference type="EMBL" id="MBA5221201.1"/>
    </source>
</evidence>
<feature type="compositionally biased region" description="Polar residues" evidence="4">
    <location>
        <begin position="504"/>
        <end position="518"/>
    </location>
</feature>
<dbReference type="GO" id="GO:0016787">
    <property type="term" value="F:hydrolase activity"/>
    <property type="evidence" value="ECO:0007669"/>
    <property type="project" value="UniProtKB-KW"/>
</dbReference>
<protein>
    <submittedName>
        <fullName evidence="5">ADP-ribosylglycohydrolase family protein</fullName>
    </submittedName>
</protein>
<dbReference type="Pfam" id="PF03747">
    <property type="entry name" value="ADP_ribosyl_GH"/>
    <property type="match status" value="2"/>
</dbReference>
<proteinExistence type="inferred from homology"/>
<feature type="binding site" evidence="3">
    <location>
        <position position="285"/>
    </location>
    <ligand>
        <name>Mg(2+)</name>
        <dbReference type="ChEBI" id="CHEBI:18420"/>
        <label>1</label>
    </ligand>
</feature>
<feature type="region of interest" description="Disordered" evidence="4">
    <location>
        <begin position="336"/>
        <end position="377"/>
    </location>
</feature>
<dbReference type="GO" id="GO:0046872">
    <property type="term" value="F:metal ion binding"/>
    <property type="evidence" value="ECO:0007669"/>
    <property type="project" value="UniProtKB-KW"/>
</dbReference>
<feature type="compositionally biased region" description="Basic and acidic residues" evidence="4">
    <location>
        <begin position="336"/>
        <end position="346"/>
    </location>
</feature>
<dbReference type="AlphaFoldDB" id="A0A7W2HTN7"/>
<evidence type="ECO:0000256" key="1">
    <source>
        <dbReference type="ARBA" id="ARBA00010702"/>
    </source>
</evidence>
<feature type="binding site" evidence="3">
    <location>
        <position position="64"/>
    </location>
    <ligand>
        <name>Mg(2+)</name>
        <dbReference type="ChEBI" id="CHEBI:18420"/>
        <label>1</label>
    </ligand>
</feature>
<reference evidence="5 6" key="1">
    <citation type="submission" date="2020-07" db="EMBL/GenBank/DDBJ databases">
        <title>Differential regulation of undecylprodigiosin biosynthesis in the yeast-scavenging Streptomyces strain MBK6.</title>
        <authorList>
            <person name="Baral B."/>
            <person name="Siitonen V."/>
            <person name="Laughlin M."/>
            <person name="Yamada K."/>
            <person name="Ilomaeki M."/>
            <person name="Metsae-Ketelae M."/>
            <person name="Niemi J."/>
        </authorList>
    </citation>
    <scope>NUCLEOTIDE SEQUENCE [LARGE SCALE GENOMIC DNA]</scope>
    <source>
        <strain evidence="5 6">MBK6</strain>
    </source>
</reference>
<gene>
    <name evidence="5" type="ORF">H1X69_07150</name>
</gene>
<dbReference type="Proteomes" id="UP000587608">
    <property type="component" value="Unassembled WGS sequence"/>
</dbReference>
<feature type="binding site" evidence="3">
    <location>
        <position position="65"/>
    </location>
    <ligand>
        <name>Mg(2+)</name>
        <dbReference type="ChEBI" id="CHEBI:18420"/>
        <label>1</label>
    </ligand>
</feature>
<accession>A0A7W2HTN7</accession>
<feature type="region of interest" description="Disordered" evidence="4">
    <location>
        <begin position="499"/>
        <end position="519"/>
    </location>
</feature>
<evidence type="ECO:0000313" key="6">
    <source>
        <dbReference type="Proteomes" id="UP000587608"/>
    </source>
</evidence>
<dbReference type="SUPFAM" id="SSF101478">
    <property type="entry name" value="ADP-ribosylglycohydrolase"/>
    <property type="match status" value="2"/>
</dbReference>
<organism evidence="5 6">
    <name type="scientific">Streptomyces griseoaurantiacus</name>
    <dbReference type="NCBI Taxonomy" id="68213"/>
    <lineage>
        <taxon>Bacteria</taxon>
        <taxon>Bacillati</taxon>
        <taxon>Actinomycetota</taxon>
        <taxon>Actinomycetes</taxon>
        <taxon>Kitasatosporales</taxon>
        <taxon>Streptomycetaceae</taxon>
        <taxon>Streptomyces</taxon>
        <taxon>Streptomyces aurantiacus group</taxon>
    </lineage>
</organism>
<feature type="binding site" evidence="3">
    <location>
        <position position="288"/>
    </location>
    <ligand>
        <name>Mg(2+)</name>
        <dbReference type="ChEBI" id="CHEBI:18420"/>
        <label>1</label>
    </ligand>
</feature>
<feature type="binding site" evidence="3">
    <location>
        <position position="63"/>
    </location>
    <ligand>
        <name>Mg(2+)</name>
        <dbReference type="ChEBI" id="CHEBI:18420"/>
        <label>1</label>
    </ligand>
</feature>
<dbReference type="PANTHER" id="PTHR16222:SF24">
    <property type="entry name" value="ADP-RIBOSYLHYDROLASE ARH3"/>
    <property type="match status" value="1"/>
</dbReference>
<feature type="region of interest" description="Disordered" evidence="4">
    <location>
        <begin position="608"/>
        <end position="629"/>
    </location>
</feature>
<evidence type="ECO:0000256" key="3">
    <source>
        <dbReference type="PIRSR" id="PIRSR605502-1"/>
    </source>
</evidence>
<dbReference type="PANTHER" id="PTHR16222">
    <property type="entry name" value="ADP-RIBOSYLGLYCOHYDROLASE"/>
    <property type="match status" value="1"/>
</dbReference>
<keyword evidence="2 5" id="KW-0378">Hydrolase</keyword>
<keyword evidence="3" id="KW-0479">Metal-binding</keyword>
<comment type="cofactor">
    <cofactor evidence="3">
        <name>Mg(2+)</name>
        <dbReference type="ChEBI" id="CHEBI:18420"/>
    </cofactor>
    <text evidence="3">Binds 2 magnesium ions per subunit.</text>
</comment>
<name>A0A7W2HTN7_9ACTN</name>
<comment type="caution">
    <text evidence="5">The sequence shown here is derived from an EMBL/GenBank/DDBJ whole genome shotgun (WGS) entry which is preliminary data.</text>
</comment>
<dbReference type="Gene3D" id="1.10.4080.10">
    <property type="entry name" value="ADP-ribosylation/Crystallin J1"/>
    <property type="match status" value="2"/>
</dbReference>
<dbReference type="InterPro" id="IPR005502">
    <property type="entry name" value="Ribosyl_crysJ1"/>
</dbReference>
<dbReference type="InterPro" id="IPR036705">
    <property type="entry name" value="Ribosyl_crysJ1_sf"/>
</dbReference>
<feature type="binding site" evidence="3">
    <location>
        <position position="287"/>
    </location>
    <ligand>
        <name>Mg(2+)</name>
        <dbReference type="ChEBI" id="CHEBI:18420"/>
        <label>1</label>
    </ligand>
</feature>
<dbReference type="InterPro" id="IPR050792">
    <property type="entry name" value="ADP-ribosylglycohydrolase"/>
</dbReference>
<keyword evidence="3" id="KW-0460">Magnesium</keyword>
<evidence type="ECO:0000256" key="2">
    <source>
        <dbReference type="ARBA" id="ARBA00022801"/>
    </source>
</evidence>